<accession>A0A7G9FJ65</accession>
<keyword evidence="3" id="KW-1133">Transmembrane helix</keyword>
<dbReference type="Pfam" id="PF08345">
    <property type="entry name" value="YscJ_FliF_C"/>
    <property type="match status" value="1"/>
</dbReference>
<dbReference type="InterPro" id="IPR045851">
    <property type="entry name" value="AMP-bd_C_sf"/>
</dbReference>
<reference evidence="6 7" key="1">
    <citation type="submission" date="2020-08" db="EMBL/GenBank/DDBJ databases">
        <authorList>
            <person name="Liu C."/>
            <person name="Sun Q."/>
        </authorList>
    </citation>
    <scope>NUCLEOTIDE SEQUENCE [LARGE SCALE GENOMIC DNA]</scope>
    <source>
        <strain evidence="6 7">NSJ-4</strain>
    </source>
</reference>
<evidence type="ECO:0000256" key="2">
    <source>
        <dbReference type="ARBA" id="ARBA00023136"/>
    </source>
</evidence>
<dbReference type="Proteomes" id="UP000515819">
    <property type="component" value="Chromosome"/>
</dbReference>
<evidence type="ECO:0000259" key="4">
    <source>
        <dbReference type="Pfam" id="PF01514"/>
    </source>
</evidence>
<evidence type="ECO:0000259" key="5">
    <source>
        <dbReference type="Pfam" id="PF08345"/>
    </source>
</evidence>
<organism evidence="6 7">
    <name type="scientific">Wujia chipingensis</name>
    <dbReference type="NCBI Taxonomy" id="2763670"/>
    <lineage>
        <taxon>Bacteria</taxon>
        <taxon>Bacillati</taxon>
        <taxon>Bacillota</taxon>
        <taxon>Clostridia</taxon>
        <taxon>Lachnospirales</taxon>
        <taxon>Lachnospiraceae</taxon>
        <taxon>Wujia</taxon>
    </lineage>
</organism>
<comment type="subcellular location">
    <subcellularLocation>
        <location evidence="1">Membrane</location>
    </subcellularLocation>
</comment>
<protein>
    <submittedName>
        <fullName evidence="6">Uncharacterized protein</fullName>
    </submittedName>
</protein>
<dbReference type="PANTHER" id="PTHR30046">
    <property type="entry name" value="FLAGELLAR M-RING PROTEIN"/>
    <property type="match status" value="1"/>
</dbReference>
<feature type="domain" description="Flagellar M-ring N-terminal" evidence="4">
    <location>
        <begin position="46"/>
        <end position="220"/>
    </location>
</feature>
<dbReference type="Gene3D" id="3.30.300.30">
    <property type="match status" value="1"/>
</dbReference>
<dbReference type="RefSeq" id="WP_021985360.1">
    <property type="nucleotide sequence ID" value="NZ_CP060632.1"/>
</dbReference>
<evidence type="ECO:0000313" key="7">
    <source>
        <dbReference type="Proteomes" id="UP000515819"/>
    </source>
</evidence>
<gene>
    <name evidence="6" type="ORF">H9Q76_07450</name>
</gene>
<keyword evidence="3" id="KW-0812">Transmembrane</keyword>
<dbReference type="Pfam" id="PF01514">
    <property type="entry name" value="YscJ_FliF"/>
    <property type="match status" value="1"/>
</dbReference>
<feature type="transmembrane region" description="Helical" evidence="3">
    <location>
        <begin position="25"/>
        <end position="45"/>
    </location>
</feature>
<dbReference type="GO" id="GO:0016020">
    <property type="term" value="C:membrane"/>
    <property type="evidence" value="ECO:0007669"/>
    <property type="project" value="UniProtKB-SubCell"/>
</dbReference>
<keyword evidence="7" id="KW-1185">Reference proteome</keyword>
<proteinExistence type="predicted"/>
<evidence type="ECO:0000256" key="3">
    <source>
        <dbReference type="SAM" id="Phobius"/>
    </source>
</evidence>
<dbReference type="KEGG" id="wcp:H9Q76_07450"/>
<dbReference type="PANTHER" id="PTHR30046:SF0">
    <property type="entry name" value="FLAGELLAR M-RING PROTEIN"/>
    <property type="match status" value="1"/>
</dbReference>
<sequence length="533" mass="58993">MREWFSQLPSKIVEFWKKYTKRQKALFFSVLAAVLVAVIALVAILNRTSYVVLSTFEDTATAAQAANLLEDNSITYKVSDDALKIEVDENQVSQARLLLGENGIGTNNGQSDYDSLFNNSFNTTDSEKKLKAKLYKQSEMERDIASMQGVTKASVTINLPESTNTVYASDQTASVSIMLTINGDYNQESTNAIVEYAKTCVGNSDTKAITIVDNKGELLFSGQNSTTSASPVIMVQQQVEEYYNSKLWNLMVNSGVYDEVSVSANLDVNISQQEIEDIKYYSNDEDDTGPKSSHYYYLAENTDGTGGVVGTDANGEEITDYNLLDNANAGSTLSVLREDYETSSTTTRTVTPVGDVNMQNSSMALYLTRYENYYEDQMKEQGLLDGTTFAEYQAANSTPTENINPQEMVDMLASATGMKAANIYVVERIVPVFYPAETKSVPVQSILSIVLAVIIGGLLLFVVFRSMKPHEVVETEPELSVEALLATTKENQTLDDIEFSDKSASKQQIEKFVDENPEAVVALLRNWLNDDWE</sequence>
<dbReference type="EMBL" id="CP060632">
    <property type="protein sequence ID" value="QNL98596.1"/>
    <property type="molecule type" value="Genomic_DNA"/>
</dbReference>
<feature type="transmembrane region" description="Helical" evidence="3">
    <location>
        <begin position="445"/>
        <end position="464"/>
    </location>
</feature>
<keyword evidence="2 3" id="KW-0472">Membrane</keyword>
<feature type="domain" description="Flagellar M-ring C-terminal" evidence="5">
    <location>
        <begin position="258"/>
        <end position="420"/>
    </location>
</feature>
<dbReference type="InterPro" id="IPR006182">
    <property type="entry name" value="FliF_N_dom"/>
</dbReference>
<name>A0A7G9FJ65_9FIRM</name>
<dbReference type="InterPro" id="IPR043427">
    <property type="entry name" value="YscJ/FliF"/>
</dbReference>
<dbReference type="InterPro" id="IPR013556">
    <property type="entry name" value="Flag_M-ring_C"/>
</dbReference>
<evidence type="ECO:0000313" key="6">
    <source>
        <dbReference type="EMBL" id="QNL98596.1"/>
    </source>
</evidence>
<evidence type="ECO:0000256" key="1">
    <source>
        <dbReference type="ARBA" id="ARBA00004370"/>
    </source>
</evidence>
<dbReference type="AlphaFoldDB" id="A0A7G9FJ65"/>